<keyword evidence="3" id="KW-0274">FAD</keyword>
<keyword evidence="4" id="KW-0560">Oxidoreductase</keyword>
<dbReference type="GO" id="GO:0071949">
    <property type="term" value="F:FAD binding"/>
    <property type="evidence" value="ECO:0007669"/>
    <property type="project" value="InterPro"/>
</dbReference>
<dbReference type="Proteomes" id="UP001163105">
    <property type="component" value="Unassembled WGS sequence"/>
</dbReference>
<keyword evidence="7" id="KW-1185">Reference proteome</keyword>
<evidence type="ECO:0000259" key="5">
    <source>
        <dbReference type="Pfam" id="PF01494"/>
    </source>
</evidence>
<evidence type="ECO:0000256" key="2">
    <source>
        <dbReference type="ARBA" id="ARBA00022630"/>
    </source>
</evidence>
<dbReference type="InterPro" id="IPR050641">
    <property type="entry name" value="RIFMO-like"/>
</dbReference>
<organism evidence="6 7">
    <name type="scientific">Purpureocillium lavendulum</name>
    <dbReference type="NCBI Taxonomy" id="1247861"/>
    <lineage>
        <taxon>Eukaryota</taxon>
        <taxon>Fungi</taxon>
        <taxon>Dikarya</taxon>
        <taxon>Ascomycota</taxon>
        <taxon>Pezizomycotina</taxon>
        <taxon>Sordariomycetes</taxon>
        <taxon>Hypocreomycetidae</taxon>
        <taxon>Hypocreales</taxon>
        <taxon>Ophiocordycipitaceae</taxon>
        <taxon>Purpureocillium</taxon>
    </lineage>
</organism>
<dbReference type="Gene3D" id="3.50.50.60">
    <property type="entry name" value="FAD/NAD(P)-binding domain"/>
    <property type="match status" value="1"/>
</dbReference>
<name>A0AB34FKN4_9HYPO</name>
<accession>A0AB34FKN4</accession>
<dbReference type="InterPro" id="IPR036188">
    <property type="entry name" value="FAD/NAD-bd_sf"/>
</dbReference>
<sequence>MTNKTLYDVIVVGAGPVGLLLACELALARASVLVLERDCTADSPWKADPLGFRGLNTQSLESLHRRGLLDKIVDVGKRPLAPNMKKGASFQSGGTFAGIMLDAGKLDLDRYKYCMPGPALLPSPIIVGPFEQKLTEHAEALGVCISRGGGGFARIAAQDTKSVTVETEAGERLNGRWLVGCDGARSAVRKAAGIEFTGTEARFTGYAAHCDLDHPERLKPGFHPTDNGMYIFRPPNMIYLTDFDGGAFDRSQEITRDHLQGVFGRVSGIVDVAITKVHDGLAFTDRCRQASCYRKDRVLVAGDAAHIHAPLGGQGLNLGLGDAMNLGWKLGATVRAESRNGEAGLTLLDTYEAERYPAATRMLAWTRTQVSAIAPDEHGKALRGFIHDVMKTDDGINLILDRTWGLSQRYDLGDLHPLVGSSAPDLELSDGSRLGDKLRTGRGVLFNLRGDARLKKLIVDGSYEDRVDYHELSAEDGRGLHAFVVRPDGVVAWAADDGGEVNVPAAQAALGRWFGV</sequence>
<dbReference type="PANTHER" id="PTHR43004">
    <property type="entry name" value="TRK SYSTEM POTASSIUM UPTAKE PROTEIN"/>
    <property type="match status" value="1"/>
</dbReference>
<feature type="domain" description="FAD-binding" evidence="5">
    <location>
        <begin position="7"/>
        <end position="365"/>
    </location>
</feature>
<dbReference type="InterPro" id="IPR002938">
    <property type="entry name" value="FAD-bd"/>
</dbReference>
<dbReference type="Pfam" id="PF21274">
    <property type="entry name" value="Rng_hyd_C"/>
    <property type="match status" value="1"/>
</dbReference>
<comment type="caution">
    <text evidence="6">The sequence shown here is derived from an EMBL/GenBank/DDBJ whole genome shotgun (WGS) entry which is preliminary data.</text>
</comment>
<evidence type="ECO:0000256" key="3">
    <source>
        <dbReference type="ARBA" id="ARBA00022827"/>
    </source>
</evidence>
<comment type="cofactor">
    <cofactor evidence="1">
        <name>FAD</name>
        <dbReference type="ChEBI" id="CHEBI:57692"/>
    </cofactor>
</comment>
<evidence type="ECO:0000313" key="7">
    <source>
        <dbReference type="Proteomes" id="UP001163105"/>
    </source>
</evidence>
<evidence type="ECO:0000256" key="1">
    <source>
        <dbReference type="ARBA" id="ARBA00001974"/>
    </source>
</evidence>
<dbReference type="PANTHER" id="PTHR43004:SF19">
    <property type="entry name" value="BINDING MONOOXYGENASE, PUTATIVE (JCVI)-RELATED"/>
    <property type="match status" value="1"/>
</dbReference>
<evidence type="ECO:0000313" key="6">
    <source>
        <dbReference type="EMBL" id="KAJ6439411.1"/>
    </source>
</evidence>
<proteinExistence type="predicted"/>
<keyword evidence="2" id="KW-0285">Flavoprotein</keyword>
<dbReference type="AlphaFoldDB" id="A0AB34FKN4"/>
<gene>
    <name evidence="6" type="ORF">O9K51_07296</name>
</gene>
<dbReference type="EMBL" id="JAQHRD010000006">
    <property type="protein sequence ID" value="KAJ6439411.1"/>
    <property type="molecule type" value="Genomic_DNA"/>
</dbReference>
<dbReference type="SUPFAM" id="SSF51905">
    <property type="entry name" value="FAD/NAD(P)-binding domain"/>
    <property type="match status" value="1"/>
</dbReference>
<evidence type="ECO:0000256" key="4">
    <source>
        <dbReference type="ARBA" id="ARBA00023002"/>
    </source>
</evidence>
<reference evidence="6" key="1">
    <citation type="submission" date="2023-01" db="EMBL/GenBank/DDBJ databases">
        <title>The growth and conidiation of Purpureocillium lavendulum are regulated by nitrogen source and histone H3K14 acetylation.</title>
        <authorList>
            <person name="Tang P."/>
            <person name="Han J."/>
            <person name="Zhang C."/>
            <person name="Tang P."/>
            <person name="Qi F."/>
            <person name="Zhang K."/>
            <person name="Liang L."/>
        </authorList>
    </citation>
    <scope>NUCLEOTIDE SEQUENCE</scope>
    <source>
        <strain evidence="6">YMF1.00683</strain>
    </source>
</reference>
<dbReference type="Gene3D" id="3.30.70.2450">
    <property type="match status" value="1"/>
</dbReference>
<dbReference type="PROSITE" id="PS51257">
    <property type="entry name" value="PROKAR_LIPOPROTEIN"/>
    <property type="match status" value="1"/>
</dbReference>
<dbReference type="PRINTS" id="PR00420">
    <property type="entry name" value="RNGMNOXGNASE"/>
</dbReference>
<protein>
    <submittedName>
        <fullName evidence="6">Nitrosoguanidine resistance protein SNG1</fullName>
    </submittedName>
</protein>
<dbReference type="Gene3D" id="3.40.30.120">
    <property type="match status" value="1"/>
</dbReference>
<dbReference type="GO" id="GO:0016709">
    <property type="term" value="F:oxidoreductase activity, acting on paired donors, with incorporation or reduction of molecular oxygen, NAD(P)H as one donor, and incorporation of one atom of oxygen"/>
    <property type="evidence" value="ECO:0007669"/>
    <property type="project" value="UniProtKB-ARBA"/>
</dbReference>
<dbReference type="Pfam" id="PF01494">
    <property type="entry name" value="FAD_binding_3"/>
    <property type="match status" value="1"/>
</dbReference>